<gene>
    <name evidence="3" type="ORF">ARALYDRAFT_891680</name>
</gene>
<feature type="region of interest" description="Disordered" evidence="1">
    <location>
        <begin position="20"/>
        <end position="51"/>
    </location>
</feature>
<dbReference type="GO" id="GO:0000725">
    <property type="term" value="P:recombinational repair"/>
    <property type="evidence" value="ECO:0007669"/>
    <property type="project" value="InterPro"/>
</dbReference>
<feature type="domain" description="Homologous recombination OB-fold protein OB-fold" evidence="2">
    <location>
        <begin position="168"/>
        <end position="250"/>
    </location>
</feature>
<dbReference type="eggNOG" id="ENOG502RXQD">
    <property type="taxonomic scope" value="Eukaryota"/>
</dbReference>
<proteinExistence type="predicted"/>
<reference evidence="4" key="1">
    <citation type="journal article" date="2011" name="Nat. Genet.">
        <title>The Arabidopsis lyrata genome sequence and the basis of rapid genome size change.</title>
        <authorList>
            <person name="Hu T.T."/>
            <person name="Pattyn P."/>
            <person name="Bakker E.G."/>
            <person name="Cao J."/>
            <person name="Cheng J.-F."/>
            <person name="Clark R.M."/>
            <person name="Fahlgren N."/>
            <person name="Fawcett J.A."/>
            <person name="Grimwood J."/>
            <person name="Gundlach H."/>
            <person name="Haberer G."/>
            <person name="Hollister J.D."/>
            <person name="Ossowski S."/>
            <person name="Ottilar R.P."/>
            <person name="Salamov A.A."/>
            <person name="Schneeberger K."/>
            <person name="Spannagl M."/>
            <person name="Wang X."/>
            <person name="Yang L."/>
            <person name="Nasrallah M.E."/>
            <person name="Bergelson J."/>
            <person name="Carrington J.C."/>
            <person name="Gaut B.S."/>
            <person name="Schmutz J."/>
            <person name="Mayer K.F.X."/>
            <person name="Van de Peer Y."/>
            <person name="Grigoriev I.V."/>
            <person name="Nordborg M."/>
            <person name="Weigel D."/>
            <person name="Guo Y.-L."/>
        </authorList>
    </citation>
    <scope>NUCLEOTIDE SEQUENCE [LARGE SCALE GENOMIC DNA]</scope>
    <source>
        <strain evidence="4">cv. MN47</strain>
    </source>
</reference>
<dbReference type="STRING" id="81972.D7KD30"/>
<evidence type="ECO:0000313" key="3">
    <source>
        <dbReference type="EMBL" id="EFH70378.1"/>
    </source>
</evidence>
<dbReference type="Pfam" id="PF15072">
    <property type="entry name" value="HROB"/>
    <property type="match status" value="1"/>
</dbReference>
<feature type="compositionally biased region" description="Polar residues" evidence="1">
    <location>
        <begin position="33"/>
        <end position="51"/>
    </location>
</feature>
<dbReference type="Proteomes" id="UP000008694">
    <property type="component" value="Unassembled WGS sequence"/>
</dbReference>
<feature type="compositionally biased region" description="Polar residues" evidence="1">
    <location>
        <begin position="430"/>
        <end position="441"/>
    </location>
</feature>
<evidence type="ECO:0000256" key="1">
    <source>
        <dbReference type="SAM" id="MobiDB-lite"/>
    </source>
</evidence>
<name>D7KD30_ARALL</name>
<sequence length="461" mass="51369">MNSQAEVDQWEALDLGDSELPSFLRPCKRKSPSRSLQPPAQQQNPKAGFNSNANHLQTLRRCSSSDHFLEDSYSRSLIPGPAGVVQVAIRRKMNKDPNSFNEHGEPIPTQEFLRKAVEEPDWEDKDFSEDPWVSAVDYIRSEGLLSNGGNAIGTPVSEIKSRCDSWGKVDQVVAIVKTCTPNGLGDVMVTLKDPTGTIDASVHRKVISESEFGRDIRVGAVVILKQVAVCAPSRLSTYLNITLKNISKVVFVWLHLLLFIGIDENFLMLDSFHFQVITNDTPVLPKPNDSETSAKNPVPVNENEEYLRLQPKAFTVEQGTTQGIMNNLRQNVKGSSEALNDVEMVDLNPAEGSNVCPKKGVTKNQCEVRMEQTLLGKHDSISQPEQQLYEDVASETDTADGIRPAKQIRRSREPHIDEQENIMGNDEVTTRTTVHKSQSMASTISLPQWTDEQLEELFAFD</sequence>
<dbReference type="Gramene" id="scaffold_104474.1">
    <property type="protein sequence ID" value="scaffold_104474.1"/>
    <property type="gene ID" value="scaffold_104474.1"/>
</dbReference>
<dbReference type="InterPro" id="IPR058570">
    <property type="entry name" value="HROB_OB"/>
</dbReference>
<evidence type="ECO:0000259" key="2">
    <source>
        <dbReference type="Pfam" id="PF15072"/>
    </source>
</evidence>
<dbReference type="EMBL" id="GL348713">
    <property type="protein sequence ID" value="EFH70378.1"/>
    <property type="molecule type" value="Genomic_DNA"/>
</dbReference>
<organism evidence="4">
    <name type="scientific">Arabidopsis lyrata subsp. lyrata</name>
    <name type="common">Lyre-leaved rock-cress</name>
    <dbReference type="NCBI Taxonomy" id="81972"/>
    <lineage>
        <taxon>Eukaryota</taxon>
        <taxon>Viridiplantae</taxon>
        <taxon>Streptophyta</taxon>
        <taxon>Embryophyta</taxon>
        <taxon>Tracheophyta</taxon>
        <taxon>Spermatophyta</taxon>
        <taxon>Magnoliopsida</taxon>
        <taxon>eudicotyledons</taxon>
        <taxon>Gunneridae</taxon>
        <taxon>Pentapetalae</taxon>
        <taxon>rosids</taxon>
        <taxon>malvids</taxon>
        <taxon>Brassicales</taxon>
        <taxon>Brassicaceae</taxon>
        <taxon>Camelineae</taxon>
        <taxon>Arabidopsis</taxon>
    </lineage>
</organism>
<dbReference type="PANTHER" id="PTHR14523:SF1">
    <property type="entry name" value="HOMOLOGOUS RECOMBINATION OB-FOLD PROTEIN"/>
    <property type="match status" value="1"/>
</dbReference>
<dbReference type="InterPro" id="IPR028045">
    <property type="entry name" value="HROB"/>
</dbReference>
<feature type="region of interest" description="Disordered" evidence="1">
    <location>
        <begin position="419"/>
        <end position="441"/>
    </location>
</feature>
<dbReference type="HOGENOM" id="CLU_732320_0_0_1"/>
<keyword evidence="4" id="KW-1185">Reference proteome</keyword>
<dbReference type="PANTHER" id="PTHR14523">
    <property type="entry name" value="UNCHARACTERIZED PROTEIN C17ORF53 HOMOLOG"/>
    <property type="match status" value="1"/>
</dbReference>
<evidence type="ECO:0000313" key="4">
    <source>
        <dbReference type="Proteomes" id="UP000008694"/>
    </source>
</evidence>
<dbReference type="AlphaFoldDB" id="D7KD30"/>
<protein>
    <recommendedName>
        <fullName evidence="2">Homologous recombination OB-fold protein OB-fold domain-containing protein</fullName>
    </recommendedName>
</protein>
<accession>D7KD30</accession>